<dbReference type="GO" id="GO:0015562">
    <property type="term" value="F:efflux transmembrane transporter activity"/>
    <property type="evidence" value="ECO:0007669"/>
    <property type="project" value="TreeGrafter"/>
</dbReference>
<evidence type="ECO:0000256" key="1">
    <source>
        <dbReference type="ARBA" id="ARBA00009477"/>
    </source>
</evidence>
<gene>
    <name evidence="5" type="ORF">OSH07_18240</name>
</gene>
<comment type="caution">
    <text evidence="5">The sequence shown here is derived from an EMBL/GenBank/DDBJ whole genome shotgun (WGS) entry which is preliminary data.</text>
</comment>
<dbReference type="InterPro" id="IPR058625">
    <property type="entry name" value="MdtA-like_BSH"/>
</dbReference>
<dbReference type="Gene3D" id="1.10.287.470">
    <property type="entry name" value="Helix hairpin bin"/>
    <property type="match status" value="1"/>
</dbReference>
<comment type="similarity">
    <text evidence="1">Belongs to the membrane fusion protein (MFP) (TC 8.A.1) family.</text>
</comment>
<organism evidence="5 6">
    <name type="scientific">Kaistia nematophila</name>
    <dbReference type="NCBI Taxonomy" id="2994654"/>
    <lineage>
        <taxon>Bacteria</taxon>
        <taxon>Pseudomonadati</taxon>
        <taxon>Pseudomonadota</taxon>
        <taxon>Alphaproteobacteria</taxon>
        <taxon>Hyphomicrobiales</taxon>
        <taxon>Kaistiaceae</taxon>
        <taxon>Kaistia</taxon>
    </lineage>
</organism>
<evidence type="ECO:0000313" key="6">
    <source>
        <dbReference type="Proteomes" id="UP001144805"/>
    </source>
</evidence>
<proteinExistence type="inferred from homology"/>
<feature type="region of interest" description="Disordered" evidence="2">
    <location>
        <begin position="355"/>
        <end position="376"/>
    </location>
</feature>
<dbReference type="Gene3D" id="2.40.50.100">
    <property type="match status" value="1"/>
</dbReference>
<dbReference type="GO" id="GO:1990281">
    <property type="term" value="C:efflux pump complex"/>
    <property type="evidence" value="ECO:0007669"/>
    <property type="project" value="TreeGrafter"/>
</dbReference>
<evidence type="ECO:0000259" key="4">
    <source>
        <dbReference type="Pfam" id="PF25954"/>
    </source>
</evidence>
<dbReference type="PANTHER" id="PTHR30469:SF11">
    <property type="entry name" value="BLL4320 PROTEIN"/>
    <property type="match status" value="1"/>
</dbReference>
<keyword evidence="6" id="KW-1185">Reference proteome</keyword>
<evidence type="ECO:0000313" key="5">
    <source>
        <dbReference type="EMBL" id="MCX5571147.1"/>
    </source>
</evidence>
<dbReference type="InterPro" id="IPR006143">
    <property type="entry name" value="RND_pump_MFP"/>
</dbReference>
<protein>
    <submittedName>
        <fullName evidence="5">Efflux RND transporter periplasmic adaptor subunit</fullName>
    </submittedName>
</protein>
<dbReference type="Proteomes" id="UP001144805">
    <property type="component" value="Unassembled WGS sequence"/>
</dbReference>
<dbReference type="Pfam" id="PF25954">
    <property type="entry name" value="Beta-barrel_RND_2"/>
    <property type="match status" value="1"/>
</dbReference>
<accession>A0A9X3E5J7</accession>
<dbReference type="AlphaFoldDB" id="A0A9X3E5J7"/>
<evidence type="ECO:0000256" key="2">
    <source>
        <dbReference type="SAM" id="MobiDB-lite"/>
    </source>
</evidence>
<dbReference type="RefSeq" id="WP_266340111.1">
    <property type="nucleotide sequence ID" value="NZ_JAPKNK010000008.1"/>
</dbReference>
<dbReference type="Gene3D" id="2.40.30.170">
    <property type="match status" value="1"/>
</dbReference>
<dbReference type="EMBL" id="JAPKNK010000008">
    <property type="protein sequence ID" value="MCX5571147.1"/>
    <property type="molecule type" value="Genomic_DNA"/>
</dbReference>
<dbReference type="PANTHER" id="PTHR30469">
    <property type="entry name" value="MULTIDRUG RESISTANCE PROTEIN MDTA"/>
    <property type="match status" value="1"/>
</dbReference>
<sequence length="376" mass="40290">MIKRMVIMLVLTGVVLGGVFGFQLFKASMIQKVMASLANPPQTVSTTVATAQDWRSTLEAVGSVRAVNGANLSAEVPGIVSALHFESGADVKAGDLLLELEASDDIAHLNALKATADLQRIVFERDSRLLKNQAIAQQQVDTDKSNLLSAESLADQQQALVDYKSVKAPFSGRLGIRQVDLGQYLPAGTPIVTLQQLDPIYVDFYVPQQALAAIRKGQPVTAKVDTFPDRSFKGEVSSINAQVDTATRTVQIRASVENKDFLLLPGMFATVDIETAAPQHYVTLPQTAIAYNSYGDIAYLVDDKGKDANGQPQLVARQAFVTTGPTRGDQVAILDGVKAGETVVTAGQLKLRNGTPVHVDNTVQPANEANPRPVDK</sequence>
<dbReference type="Pfam" id="PF25917">
    <property type="entry name" value="BSH_RND"/>
    <property type="match status" value="1"/>
</dbReference>
<name>A0A9X3E5J7_9HYPH</name>
<feature type="domain" description="CusB-like beta-barrel" evidence="4">
    <location>
        <begin position="200"/>
        <end position="276"/>
    </location>
</feature>
<evidence type="ECO:0000259" key="3">
    <source>
        <dbReference type="Pfam" id="PF25917"/>
    </source>
</evidence>
<dbReference type="SUPFAM" id="SSF111369">
    <property type="entry name" value="HlyD-like secretion proteins"/>
    <property type="match status" value="1"/>
</dbReference>
<feature type="domain" description="Multidrug resistance protein MdtA-like barrel-sandwich hybrid" evidence="3">
    <location>
        <begin position="70"/>
        <end position="190"/>
    </location>
</feature>
<dbReference type="NCBIfam" id="TIGR01730">
    <property type="entry name" value="RND_mfp"/>
    <property type="match status" value="1"/>
</dbReference>
<dbReference type="Gene3D" id="2.40.420.20">
    <property type="match status" value="1"/>
</dbReference>
<dbReference type="FunFam" id="2.40.30.170:FF:000010">
    <property type="entry name" value="Efflux RND transporter periplasmic adaptor subunit"/>
    <property type="match status" value="1"/>
</dbReference>
<reference evidence="5" key="1">
    <citation type="submission" date="2022-11" db="EMBL/GenBank/DDBJ databases">
        <title>Biodiversity and phylogenetic relationships of bacteria.</title>
        <authorList>
            <person name="Machado R.A.R."/>
            <person name="Bhat A."/>
            <person name="Loulou A."/>
            <person name="Kallel S."/>
        </authorList>
    </citation>
    <scope>NUCLEOTIDE SEQUENCE</scope>
    <source>
        <strain evidence="5">K-TC2</strain>
    </source>
</reference>
<dbReference type="InterPro" id="IPR058792">
    <property type="entry name" value="Beta-barrel_RND_2"/>
</dbReference>